<dbReference type="VEuPathDB" id="FungiDB:BTJ68_08741"/>
<evidence type="ECO:0000256" key="3">
    <source>
        <dbReference type="ARBA" id="ARBA00022525"/>
    </source>
</evidence>
<organism evidence="10 11">
    <name type="scientific">Hortaea werneckii</name>
    <name type="common">Black yeast</name>
    <name type="synonym">Cladosporium werneckii</name>
    <dbReference type="NCBI Taxonomy" id="91943"/>
    <lineage>
        <taxon>Eukaryota</taxon>
        <taxon>Fungi</taxon>
        <taxon>Dikarya</taxon>
        <taxon>Ascomycota</taxon>
        <taxon>Pezizomycotina</taxon>
        <taxon>Dothideomycetes</taxon>
        <taxon>Dothideomycetidae</taxon>
        <taxon>Mycosphaerellales</taxon>
        <taxon>Teratosphaeriaceae</taxon>
        <taxon>Hortaea</taxon>
    </lineage>
</organism>
<comment type="subcellular location">
    <subcellularLocation>
        <location evidence="1">Secreted</location>
    </subcellularLocation>
</comment>
<dbReference type="EC" id="4.2.2.10" evidence="7"/>
<gene>
    <name evidence="10" type="ORF">D0862_06183</name>
</gene>
<evidence type="ECO:0000313" key="11">
    <source>
        <dbReference type="Proteomes" id="UP000281468"/>
    </source>
</evidence>
<dbReference type="SMART" id="SM00656">
    <property type="entry name" value="Amb_all"/>
    <property type="match status" value="1"/>
</dbReference>
<comment type="similarity">
    <text evidence="2">Belongs to the polysaccharide lyase 1 family.</text>
</comment>
<feature type="domain" description="Pectate lyase" evidence="9">
    <location>
        <begin position="114"/>
        <end position="320"/>
    </location>
</feature>
<dbReference type="GO" id="GO:0000272">
    <property type="term" value="P:polysaccharide catabolic process"/>
    <property type="evidence" value="ECO:0007669"/>
    <property type="project" value="UniProtKB-KW"/>
</dbReference>
<dbReference type="Proteomes" id="UP000281468">
    <property type="component" value="Unassembled WGS sequence"/>
</dbReference>
<evidence type="ECO:0000256" key="2">
    <source>
        <dbReference type="ARBA" id="ARBA00010980"/>
    </source>
</evidence>
<sequence length="392" mass="40477">MGSRDEAATGSLTEGDISLMQQFTTLAVALAAIGNAASAASVSGSPEGYGASATGGAAGSTVTPTSTDELTSYLTSDEALTVVLTQTFDFRGTEGTASETGCAPYGTGSSCQVAINKDDWCTNYQPDAPSADVSYDKAGLNPIEVASDKTIIGEGSSGVILGKGLRMANGVSNIIIQNIAISELNPQYVWGGDAITLSGTSNIWVDHVTTSLIGRQHIVTGNSQNTGVTISNNFVNGTTSWSANCDSYHYWAVYMTGTEDTITFKGNYIYHTSGRSPKLGSNAVVHMPNNYWDDINGHALEGESAYALIEGSVFQDVTTTETDWSGALYAPSSDDSACQSALGRSCYANSYSSADALSGSDSSVLSQIGSNAADCDSADNIGDVPNNAGNTL</sequence>
<evidence type="ECO:0000256" key="6">
    <source>
        <dbReference type="ARBA" id="ARBA00036818"/>
    </source>
</evidence>
<dbReference type="GO" id="GO:0047490">
    <property type="term" value="F:pectin lyase activity"/>
    <property type="evidence" value="ECO:0007669"/>
    <property type="project" value="UniProtKB-EC"/>
</dbReference>
<dbReference type="InterPro" id="IPR011050">
    <property type="entry name" value="Pectin_lyase_fold/virulence"/>
</dbReference>
<comment type="catalytic activity">
    <reaction evidence="6">
        <text>Eliminative cleavage of (1-&gt;4)-alpha-D-galacturonan methyl ester to give oligosaccharides with 4-deoxy-6-O-methyl-alpha-D-galact-4-enuronosyl groups at their non-reducing ends.</text>
        <dbReference type="EC" id="4.2.2.10"/>
    </reaction>
</comment>
<dbReference type="PANTHER" id="PTHR31683:SF16">
    <property type="entry name" value="PECTIN LYASE A-RELATED"/>
    <property type="match status" value="1"/>
</dbReference>
<evidence type="ECO:0000256" key="7">
    <source>
        <dbReference type="ARBA" id="ARBA00039082"/>
    </source>
</evidence>
<feature type="region of interest" description="Disordered" evidence="8">
    <location>
        <begin position="44"/>
        <end position="65"/>
    </location>
</feature>
<evidence type="ECO:0000256" key="5">
    <source>
        <dbReference type="ARBA" id="ARBA00023239"/>
    </source>
</evidence>
<evidence type="ECO:0000256" key="8">
    <source>
        <dbReference type="SAM" id="MobiDB-lite"/>
    </source>
</evidence>
<evidence type="ECO:0000256" key="1">
    <source>
        <dbReference type="ARBA" id="ARBA00004613"/>
    </source>
</evidence>
<dbReference type="SUPFAM" id="SSF51126">
    <property type="entry name" value="Pectin lyase-like"/>
    <property type="match status" value="1"/>
</dbReference>
<dbReference type="GO" id="GO:0005576">
    <property type="term" value="C:extracellular region"/>
    <property type="evidence" value="ECO:0007669"/>
    <property type="project" value="UniProtKB-SubCell"/>
</dbReference>
<proteinExistence type="inferred from homology"/>
<dbReference type="InterPro" id="IPR002022">
    <property type="entry name" value="Pec_lyase"/>
</dbReference>
<evidence type="ECO:0000313" key="10">
    <source>
        <dbReference type="EMBL" id="RMZ01946.1"/>
    </source>
</evidence>
<name>A0A3M7GL99_HORWE</name>
<reference evidence="10 11" key="1">
    <citation type="journal article" date="2018" name="BMC Genomics">
        <title>Genomic evidence for intraspecific hybridization in a clonal and extremely halotolerant yeast.</title>
        <authorList>
            <person name="Gostincar C."/>
            <person name="Stajich J.E."/>
            <person name="Zupancic J."/>
            <person name="Zalar P."/>
            <person name="Gunde-Cimerman N."/>
        </authorList>
    </citation>
    <scope>NUCLEOTIDE SEQUENCE [LARGE SCALE GENOMIC DNA]</scope>
    <source>
        <strain evidence="10 11">EXF-171</strain>
    </source>
</reference>
<keyword evidence="4" id="KW-0732">Signal</keyword>
<keyword evidence="5" id="KW-0456">Lyase</keyword>
<evidence type="ECO:0000256" key="4">
    <source>
        <dbReference type="ARBA" id="ARBA00022729"/>
    </source>
</evidence>
<dbReference type="PANTHER" id="PTHR31683">
    <property type="entry name" value="PECTATE LYASE 18-RELATED"/>
    <property type="match status" value="1"/>
</dbReference>
<accession>A0A3M7GL99</accession>
<dbReference type="EMBL" id="QWIQ01000174">
    <property type="protein sequence ID" value="RMZ01946.1"/>
    <property type="molecule type" value="Genomic_DNA"/>
</dbReference>
<dbReference type="AlphaFoldDB" id="A0A3M7GL99"/>
<comment type="caution">
    <text evidence="10">The sequence shown here is derived from an EMBL/GenBank/DDBJ whole genome shotgun (WGS) entry which is preliminary data.</text>
</comment>
<dbReference type="Gene3D" id="2.160.20.10">
    <property type="entry name" value="Single-stranded right-handed beta-helix, Pectin lyase-like"/>
    <property type="match status" value="1"/>
</dbReference>
<dbReference type="FunFam" id="2.160.20.10:FF:000003">
    <property type="entry name" value="Pectin lyase F"/>
    <property type="match status" value="1"/>
</dbReference>
<protein>
    <recommendedName>
        <fullName evidence="7">pectin lyase</fullName>
        <ecNumber evidence="7">4.2.2.10</ecNumber>
    </recommendedName>
</protein>
<dbReference type="InterPro" id="IPR012334">
    <property type="entry name" value="Pectin_lyas_fold"/>
</dbReference>
<keyword evidence="3" id="KW-0964">Secreted</keyword>
<dbReference type="InterPro" id="IPR045032">
    <property type="entry name" value="PEL"/>
</dbReference>
<dbReference type="GO" id="GO:0030570">
    <property type="term" value="F:pectate lyase activity"/>
    <property type="evidence" value="ECO:0007669"/>
    <property type="project" value="InterPro"/>
</dbReference>
<evidence type="ECO:0000259" key="9">
    <source>
        <dbReference type="SMART" id="SM00656"/>
    </source>
</evidence>